<dbReference type="InterPro" id="IPR051258">
    <property type="entry name" value="Diverse_Substrate_Transporter"/>
</dbReference>
<feature type="transmembrane region" description="Helical" evidence="6">
    <location>
        <begin position="39"/>
        <end position="59"/>
    </location>
</feature>
<evidence type="ECO:0000256" key="3">
    <source>
        <dbReference type="ARBA" id="ARBA00022692"/>
    </source>
</evidence>
<dbReference type="PANTHER" id="PTHR42920:SF5">
    <property type="entry name" value="EAMA DOMAIN-CONTAINING PROTEIN"/>
    <property type="match status" value="1"/>
</dbReference>
<dbReference type="RefSeq" id="WP_146800989.1">
    <property type="nucleotide sequence ID" value="NZ_BJUK01000002.1"/>
</dbReference>
<reference evidence="9 11" key="2">
    <citation type="submission" date="2020-12" db="EMBL/GenBank/DDBJ databases">
        <title>Draft genome sequence of Halomonas pacifica strain CARE-V15.</title>
        <authorList>
            <person name="Vignesh N."/>
            <person name="Thabitha A."/>
            <person name="Saravanan R."/>
            <person name="Manigandan V."/>
        </authorList>
    </citation>
    <scope>NUCLEOTIDE SEQUENCE [LARGE SCALE GENOMIC DNA]</scope>
    <source>
        <strain evidence="9 11">CARE-V15</strain>
    </source>
</reference>
<proteinExistence type="predicted"/>
<evidence type="ECO:0000256" key="1">
    <source>
        <dbReference type="ARBA" id="ARBA00004651"/>
    </source>
</evidence>
<protein>
    <submittedName>
        <fullName evidence="9">DMT family transporter</fullName>
    </submittedName>
    <submittedName>
        <fullName evidence="8">Permease</fullName>
    </submittedName>
</protein>
<feature type="transmembrane region" description="Helical" evidence="6">
    <location>
        <begin position="241"/>
        <end position="261"/>
    </location>
</feature>
<keyword evidence="3 6" id="KW-0812">Transmembrane</keyword>
<name>A0A510X3D9_9GAMM</name>
<comment type="caution">
    <text evidence="8">The sequence shown here is derived from an EMBL/GenBank/DDBJ whole genome shotgun (WGS) entry which is preliminary data.</text>
</comment>
<feature type="transmembrane region" description="Helical" evidence="6">
    <location>
        <begin position="178"/>
        <end position="199"/>
    </location>
</feature>
<dbReference type="EMBL" id="BJUK01000002">
    <property type="protein sequence ID" value="GEK45919.1"/>
    <property type="molecule type" value="Genomic_DNA"/>
</dbReference>
<dbReference type="InterPro" id="IPR000620">
    <property type="entry name" value="EamA_dom"/>
</dbReference>
<dbReference type="Pfam" id="PF00892">
    <property type="entry name" value="EamA"/>
    <property type="match status" value="2"/>
</dbReference>
<accession>A0A510X3D9</accession>
<evidence type="ECO:0000313" key="10">
    <source>
        <dbReference type="Proteomes" id="UP000321275"/>
    </source>
</evidence>
<evidence type="ECO:0000256" key="5">
    <source>
        <dbReference type="ARBA" id="ARBA00023136"/>
    </source>
</evidence>
<gene>
    <name evidence="8" type="ORF">HPA02_02020</name>
    <name evidence="9" type="ORF">I7V36_10870</name>
</gene>
<organism evidence="8 10">
    <name type="scientific">Bisbaumannia pacifica</name>
    <dbReference type="NCBI Taxonomy" id="77098"/>
    <lineage>
        <taxon>Bacteria</taxon>
        <taxon>Pseudomonadati</taxon>
        <taxon>Pseudomonadota</taxon>
        <taxon>Gammaproteobacteria</taxon>
        <taxon>Oceanospirillales</taxon>
        <taxon>Halomonadaceae</taxon>
        <taxon>Bisbaumannia</taxon>
    </lineage>
</organism>
<feature type="transmembrane region" description="Helical" evidence="6">
    <location>
        <begin position="100"/>
        <end position="118"/>
    </location>
</feature>
<evidence type="ECO:0000313" key="8">
    <source>
        <dbReference type="EMBL" id="GEK45919.1"/>
    </source>
</evidence>
<dbReference type="GO" id="GO:0005886">
    <property type="term" value="C:plasma membrane"/>
    <property type="evidence" value="ECO:0007669"/>
    <property type="project" value="UniProtKB-SubCell"/>
</dbReference>
<reference evidence="8 10" key="1">
    <citation type="submission" date="2019-07" db="EMBL/GenBank/DDBJ databases">
        <title>Whole genome shotgun sequence of Halomonas pacifica NBRC 102220.</title>
        <authorList>
            <person name="Hosoyama A."/>
            <person name="Uohara A."/>
            <person name="Ohji S."/>
            <person name="Ichikawa N."/>
        </authorList>
    </citation>
    <scope>NUCLEOTIDE SEQUENCE [LARGE SCALE GENOMIC DNA]</scope>
    <source>
        <strain evidence="8 10">NBRC 102220</strain>
    </source>
</reference>
<feature type="transmembrane region" description="Helical" evidence="6">
    <location>
        <begin position="150"/>
        <end position="166"/>
    </location>
</feature>
<feature type="transmembrane region" description="Helical" evidence="6">
    <location>
        <begin position="71"/>
        <end position="94"/>
    </location>
</feature>
<evidence type="ECO:0000313" key="11">
    <source>
        <dbReference type="Proteomes" id="UP000651738"/>
    </source>
</evidence>
<feature type="domain" description="EamA" evidence="7">
    <location>
        <begin position="153"/>
        <end position="282"/>
    </location>
</feature>
<feature type="transmembrane region" description="Helical" evidence="6">
    <location>
        <begin position="125"/>
        <end position="144"/>
    </location>
</feature>
<keyword evidence="10" id="KW-1185">Reference proteome</keyword>
<dbReference type="InterPro" id="IPR037185">
    <property type="entry name" value="EmrE-like"/>
</dbReference>
<keyword evidence="4 6" id="KW-1133">Transmembrane helix</keyword>
<feature type="transmembrane region" description="Helical" evidence="6">
    <location>
        <begin position="267"/>
        <end position="285"/>
    </location>
</feature>
<evidence type="ECO:0000256" key="6">
    <source>
        <dbReference type="SAM" id="Phobius"/>
    </source>
</evidence>
<comment type="subcellular location">
    <subcellularLocation>
        <location evidence="1">Cell membrane</location>
        <topology evidence="1">Multi-pass membrane protein</topology>
    </subcellularLocation>
</comment>
<feature type="transmembrane region" description="Helical" evidence="6">
    <location>
        <begin position="211"/>
        <end position="229"/>
    </location>
</feature>
<dbReference type="Proteomes" id="UP000321275">
    <property type="component" value="Unassembled WGS sequence"/>
</dbReference>
<evidence type="ECO:0000256" key="2">
    <source>
        <dbReference type="ARBA" id="ARBA00022475"/>
    </source>
</evidence>
<evidence type="ECO:0000259" key="7">
    <source>
        <dbReference type="Pfam" id="PF00892"/>
    </source>
</evidence>
<dbReference type="Proteomes" id="UP000651738">
    <property type="component" value="Unassembled WGS sequence"/>
</dbReference>
<feature type="domain" description="EamA" evidence="7">
    <location>
        <begin position="10"/>
        <end position="141"/>
    </location>
</feature>
<dbReference type="SUPFAM" id="SSF103481">
    <property type="entry name" value="Multidrug resistance efflux transporter EmrE"/>
    <property type="match status" value="2"/>
</dbReference>
<keyword evidence="5 6" id="KW-0472">Membrane</keyword>
<sequence length="294" mass="31813">MTTASRPPLKADLLLLGVTLLAAAGWIFSKEALDGLPPLLFIGSRFLLAGLLLLPFAWSSLSKRRPAQFRGALGVGLVFAAAIAFWVLGLAHASHLGESAFINSLGILLVPVMARLLFGDRPPKTTWIALPVAVVGLACLSLERGFQLEASQWLFLAAAALFALLFNLNSRVVRQLPALPLTAIQLIVVGLVLTALSALSEPWPNRLGGDTLAWLAASVLLASTLRFFLQVYAQGLTTPSHAAVIMMLEGVWTAMLAALWFGETMTAWQLLGCGLIFAALLINRWRWVRALWRR</sequence>
<keyword evidence="2" id="KW-1003">Cell membrane</keyword>
<dbReference type="EMBL" id="JAEDAF010000009">
    <property type="protein sequence ID" value="MBH8580594.1"/>
    <property type="molecule type" value="Genomic_DNA"/>
</dbReference>
<evidence type="ECO:0000256" key="4">
    <source>
        <dbReference type="ARBA" id="ARBA00022989"/>
    </source>
</evidence>
<dbReference type="PANTHER" id="PTHR42920">
    <property type="entry name" value="OS03G0707200 PROTEIN-RELATED"/>
    <property type="match status" value="1"/>
</dbReference>
<evidence type="ECO:0000313" key="9">
    <source>
        <dbReference type="EMBL" id="MBH8580594.1"/>
    </source>
</evidence>
<dbReference type="OrthoDB" id="8370318at2"/>
<dbReference type="AlphaFoldDB" id="A0A510X3D9"/>